<evidence type="ECO:0000256" key="2">
    <source>
        <dbReference type="SAM" id="SignalP"/>
    </source>
</evidence>
<dbReference type="EMBL" id="CAJPDR010000539">
    <property type="protein sequence ID" value="CAF9939179.1"/>
    <property type="molecule type" value="Genomic_DNA"/>
</dbReference>
<evidence type="ECO:0000313" key="3">
    <source>
        <dbReference type="EMBL" id="CAF9939179.1"/>
    </source>
</evidence>
<keyword evidence="2" id="KW-0732">Signal</keyword>
<organism evidence="3 4">
    <name type="scientific">Alectoria fallacina</name>
    <dbReference type="NCBI Taxonomy" id="1903189"/>
    <lineage>
        <taxon>Eukaryota</taxon>
        <taxon>Fungi</taxon>
        <taxon>Dikarya</taxon>
        <taxon>Ascomycota</taxon>
        <taxon>Pezizomycotina</taxon>
        <taxon>Lecanoromycetes</taxon>
        <taxon>OSLEUM clade</taxon>
        <taxon>Lecanoromycetidae</taxon>
        <taxon>Lecanorales</taxon>
        <taxon>Lecanorineae</taxon>
        <taxon>Parmeliaceae</taxon>
        <taxon>Alectoria</taxon>
    </lineage>
</organism>
<dbReference type="AlphaFoldDB" id="A0A8H3J229"/>
<dbReference type="OrthoDB" id="10392882at2759"/>
<comment type="caution">
    <text evidence="3">The sequence shown here is derived from an EMBL/GenBank/DDBJ whole genome shotgun (WGS) entry which is preliminary data.</text>
</comment>
<feature type="signal peptide" evidence="2">
    <location>
        <begin position="1"/>
        <end position="26"/>
    </location>
</feature>
<gene>
    <name evidence="3" type="ORF">ALECFALPRED_008009</name>
</gene>
<feature type="chain" id="PRO_5034790707" evidence="2">
    <location>
        <begin position="27"/>
        <end position="250"/>
    </location>
</feature>
<reference evidence="3" key="1">
    <citation type="submission" date="2021-03" db="EMBL/GenBank/DDBJ databases">
        <authorList>
            <person name="Tagirdzhanova G."/>
        </authorList>
    </citation>
    <scope>NUCLEOTIDE SEQUENCE</scope>
</reference>
<sequence length="250" mass="27440">MQQKRFMHIIDLICVICLARLGFTATVPLAQSIDSSPVDPLSANIPSVGANIDSRFHIEFHVGDILVNENDCLMNLIIAMGYLSAGEFMRPIEPTRYRDPRYPSVFIVIRGPDVGGRDRSKPAFFSGASILASDQGSNSTDFLIQRPTKSSNLNATSSHTNTAQPAPPNPTTAIKVETTSFGAALPKIDIVMAVLECLLYLARRSSDEVLLAFSVTPYPHNVVLRLQPICRNPFSITELRELAFPPCPRN</sequence>
<name>A0A8H3J229_9LECA</name>
<feature type="region of interest" description="Disordered" evidence="1">
    <location>
        <begin position="150"/>
        <end position="170"/>
    </location>
</feature>
<dbReference type="Proteomes" id="UP000664203">
    <property type="component" value="Unassembled WGS sequence"/>
</dbReference>
<feature type="compositionally biased region" description="Polar residues" evidence="1">
    <location>
        <begin position="150"/>
        <end position="159"/>
    </location>
</feature>
<keyword evidence="4" id="KW-1185">Reference proteome</keyword>
<evidence type="ECO:0000256" key="1">
    <source>
        <dbReference type="SAM" id="MobiDB-lite"/>
    </source>
</evidence>
<accession>A0A8H3J229</accession>
<proteinExistence type="predicted"/>
<protein>
    <submittedName>
        <fullName evidence="3">Uncharacterized protein</fullName>
    </submittedName>
</protein>
<evidence type="ECO:0000313" key="4">
    <source>
        <dbReference type="Proteomes" id="UP000664203"/>
    </source>
</evidence>